<proteinExistence type="predicted"/>
<gene>
    <name evidence="1" type="ORF">SASPL_123585</name>
</gene>
<evidence type="ECO:0000313" key="1">
    <source>
        <dbReference type="EMBL" id="KAG6416161.1"/>
    </source>
</evidence>
<organism evidence="1">
    <name type="scientific">Salvia splendens</name>
    <name type="common">Scarlet sage</name>
    <dbReference type="NCBI Taxonomy" id="180675"/>
    <lineage>
        <taxon>Eukaryota</taxon>
        <taxon>Viridiplantae</taxon>
        <taxon>Streptophyta</taxon>
        <taxon>Embryophyta</taxon>
        <taxon>Tracheophyta</taxon>
        <taxon>Spermatophyta</taxon>
        <taxon>Magnoliopsida</taxon>
        <taxon>eudicotyledons</taxon>
        <taxon>Gunneridae</taxon>
        <taxon>Pentapetalae</taxon>
        <taxon>asterids</taxon>
        <taxon>lamiids</taxon>
        <taxon>Lamiales</taxon>
        <taxon>Lamiaceae</taxon>
        <taxon>Nepetoideae</taxon>
        <taxon>Mentheae</taxon>
        <taxon>Salviinae</taxon>
        <taxon>Salvia</taxon>
        <taxon>Salvia subgen. Calosphace</taxon>
        <taxon>core Calosphace</taxon>
    </lineage>
</organism>
<reference evidence="1" key="2">
    <citation type="submission" date="2020-08" db="EMBL/GenBank/DDBJ databases">
        <title>Plant Genome Project.</title>
        <authorList>
            <person name="Zhang R.-G."/>
        </authorList>
    </citation>
    <scope>NUCLEOTIDE SEQUENCE</scope>
    <source>
        <strain evidence="1">Huo1</strain>
        <tissue evidence="1">Leaf</tissue>
    </source>
</reference>
<sequence length="119" mass="13053">MALVADNSGIGSLHAHDEKEPTHAIAATSGMRTIAIKSGVLAVLSDFYARVGWIHIRRLQAQGYSLRFKGRCGRLAVKAARRIHQDLGRIPHDIPRPLLSSIKDECPQTGDYRSQAGVR</sequence>
<evidence type="ECO:0000313" key="2">
    <source>
        <dbReference type="Proteomes" id="UP000298416"/>
    </source>
</evidence>
<reference evidence="1" key="1">
    <citation type="submission" date="2018-01" db="EMBL/GenBank/DDBJ databases">
        <authorList>
            <person name="Mao J.F."/>
        </authorList>
    </citation>
    <scope>NUCLEOTIDE SEQUENCE</scope>
    <source>
        <strain evidence="1">Huo1</strain>
        <tissue evidence="1">Leaf</tissue>
    </source>
</reference>
<protein>
    <submittedName>
        <fullName evidence="1">Uncharacterized protein</fullName>
    </submittedName>
</protein>
<dbReference type="AlphaFoldDB" id="A0A8X8XRF9"/>
<dbReference type="Proteomes" id="UP000298416">
    <property type="component" value="Unassembled WGS sequence"/>
</dbReference>
<dbReference type="EMBL" id="PNBA02000008">
    <property type="protein sequence ID" value="KAG6416161.1"/>
    <property type="molecule type" value="Genomic_DNA"/>
</dbReference>
<comment type="caution">
    <text evidence="1">The sequence shown here is derived from an EMBL/GenBank/DDBJ whole genome shotgun (WGS) entry which is preliminary data.</text>
</comment>
<name>A0A8X8XRF9_SALSN</name>
<accession>A0A8X8XRF9</accession>
<keyword evidence="2" id="KW-1185">Reference proteome</keyword>